<reference evidence="21 22" key="1">
    <citation type="submission" date="2021-03" db="EMBL/GenBank/DDBJ databases">
        <title>Caproiciproducens sp. nov. isolated from feces of cow.</title>
        <authorList>
            <person name="Choi J.-Y."/>
        </authorList>
    </citation>
    <scope>NUCLEOTIDE SEQUENCE [LARGE SCALE GENOMIC DNA]</scope>
    <source>
        <strain evidence="21 22">AGMB10547</strain>
    </source>
</reference>
<evidence type="ECO:0000256" key="15">
    <source>
        <dbReference type="ARBA" id="ARBA00022842"/>
    </source>
</evidence>
<dbReference type="PANTHER" id="PTHR46244">
    <property type="entry name" value="PHOSPHOENOLPYRUVATE-PROTEIN PHOSPHOTRANSFERASE"/>
    <property type="match status" value="1"/>
</dbReference>
<evidence type="ECO:0000256" key="16">
    <source>
        <dbReference type="ARBA" id="ARBA00033235"/>
    </source>
</evidence>
<dbReference type="PIRSF" id="PIRSF000732">
    <property type="entry name" value="PTS_enzyme_I"/>
    <property type="match status" value="1"/>
</dbReference>
<dbReference type="InterPro" id="IPR050499">
    <property type="entry name" value="PEP-utilizing_PTS_enzyme"/>
</dbReference>
<keyword evidence="22" id="KW-1185">Reference proteome</keyword>
<evidence type="ECO:0000256" key="10">
    <source>
        <dbReference type="ARBA" id="ARBA00022597"/>
    </source>
</evidence>
<dbReference type="RefSeq" id="WP_219965065.1">
    <property type="nucleotide sequence ID" value="NZ_JAGFNZ010000002.1"/>
</dbReference>
<comment type="caution">
    <text evidence="21">The sequence shown here is derived from an EMBL/GenBank/DDBJ whole genome shotgun (WGS) entry which is preliminary data.</text>
</comment>
<evidence type="ECO:0000259" key="18">
    <source>
        <dbReference type="Pfam" id="PF00391"/>
    </source>
</evidence>
<comment type="similarity">
    <text evidence="5 17">Belongs to the PEP-utilizing enzyme family.</text>
</comment>
<dbReference type="InterPro" id="IPR024692">
    <property type="entry name" value="PTS_EI"/>
</dbReference>
<evidence type="ECO:0000256" key="9">
    <source>
        <dbReference type="ARBA" id="ARBA00022490"/>
    </source>
</evidence>
<dbReference type="Gene3D" id="3.50.30.10">
    <property type="entry name" value="Phosphohistidine domain"/>
    <property type="match status" value="1"/>
</dbReference>
<evidence type="ECO:0000256" key="6">
    <source>
        <dbReference type="ARBA" id="ARBA00012232"/>
    </source>
</evidence>
<dbReference type="Proteomes" id="UP000719942">
    <property type="component" value="Unassembled WGS sequence"/>
</dbReference>
<keyword evidence="14 17" id="KW-0418">Kinase</keyword>
<dbReference type="EMBL" id="JAGFNZ010000002">
    <property type="protein sequence ID" value="MBW7572676.1"/>
    <property type="molecule type" value="Genomic_DNA"/>
</dbReference>
<dbReference type="InterPro" id="IPR036637">
    <property type="entry name" value="Phosphohistidine_dom_sf"/>
</dbReference>
<evidence type="ECO:0000256" key="8">
    <source>
        <dbReference type="ARBA" id="ARBA00022448"/>
    </source>
</evidence>
<evidence type="ECO:0000256" key="11">
    <source>
        <dbReference type="ARBA" id="ARBA00022679"/>
    </source>
</evidence>
<comment type="subcellular location">
    <subcellularLocation>
        <location evidence="4 17">Cytoplasm</location>
    </subcellularLocation>
</comment>
<accession>A0ABS7DNK7</accession>
<dbReference type="InterPro" id="IPR040442">
    <property type="entry name" value="Pyrv_kinase-like_dom_sf"/>
</dbReference>
<evidence type="ECO:0000256" key="2">
    <source>
        <dbReference type="ARBA" id="ARBA00001946"/>
    </source>
</evidence>
<dbReference type="Gene3D" id="1.10.274.10">
    <property type="entry name" value="PtsI, HPr-binding domain"/>
    <property type="match status" value="1"/>
</dbReference>
<name>A0ABS7DNK7_9FIRM</name>
<evidence type="ECO:0000256" key="3">
    <source>
        <dbReference type="ARBA" id="ARBA00002728"/>
    </source>
</evidence>
<evidence type="ECO:0000259" key="19">
    <source>
        <dbReference type="Pfam" id="PF02896"/>
    </source>
</evidence>
<feature type="domain" description="PEP-utilising enzyme mobile" evidence="18">
    <location>
        <begin position="155"/>
        <end position="227"/>
    </location>
</feature>
<dbReference type="SUPFAM" id="SSF51621">
    <property type="entry name" value="Phosphoenolpyruvate/pyruvate domain"/>
    <property type="match status" value="1"/>
</dbReference>
<comment type="catalytic activity">
    <reaction evidence="1 17">
        <text>L-histidyl-[protein] + phosphoenolpyruvate = N(pros)-phospho-L-histidyl-[protein] + pyruvate</text>
        <dbReference type="Rhea" id="RHEA:23880"/>
        <dbReference type="Rhea" id="RHEA-COMP:9745"/>
        <dbReference type="Rhea" id="RHEA-COMP:9746"/>
        <dbReference type="ChEBI" id="CHEBI:15361"/>
        <dbReference type="ChEBI" id="CHEBI:29979"/>
        <dbReference type="ChEBI" id="CHEBI:58702"/>
        <dbReference type="ChEBI" id="CHEBI:64837"/>
        <dbReference type="EC" id="2.7.3.9"/>
    </reaction>
</comment>
<keyword evidence="8 17" id="KW-0813">Transport</keyword>
<comment type="cofactor">
    <cofactor evidence="2 17">
        <name>Mg(2+)</name>
        <dbReference type="ChEBI" id="CHEBI:18420"/>
    </cofactor>
</comment>
<dbReference type="InterPro" id="IPR000121">
    <property type="entry name" value="PEP_util_C"/>
</dbReference>
<evidence type="ECO:0000256" key="13">
    <source>
        <dbReference type="ARBA" id="ARBA00022723"/>
    </source>
</evidence>
<evidence type="ECO:0000256" key="17">
    <source>
        <dbReference type="PIRNR" id="PIRNR000732"/>
    </source>
</evidence>
<dbReference type="PANTHER" id="PTHR46244:SF3">
    <property type="entry name" value="PHOSPHOENOLPYRUVATE-PROTEIN PHOSPHOTRANSFERASE"/>
    <property type="match status" value="1"/>
</dbReference>
<dbReference type="Pfam" id="PF02896">
    <property type="entry name" value="PEP-utilizers_C"/>
    <property type="match status" value="1"/>
</dbReference>
<comment type="function">
    <text evidence="3 17">General (non sugar-specific) component of the phosphoenolpyruvate-dependent sugar phosphotransferase system (sugar PTS). This major carbohydrate active-transport system catalyzes the phosphorylation of incoming sugar substrates concomitantly with their translocation across the cell membrane. Enzyme I transfers the phosphoryl group from phosphoenolpyruvate (PEP) to the phosphoryl carrier protein (HPr).</text>
</comment>
<dbReference type="InterPro" id="IPR006318">
    <property type="entry name" value="PTS_EI-like"/>
</dbReference>
<dbReference type="InterPro" id="IPR008731">
    <property type="entry name" value="PTS_EIN"/>
</dbReference>
<keyword evidence="12 17" id="KW-0598">Phosphotransferase system</keyword>
<dbReference type="SUPFAM" id="SSF52009">
    <property type="entry name" value="Phosphohistidine domain"/>
    <property type="match status" value="1"/>
</dbReference>
<feature type="domain" description="Phosphotransferase system enzyme I N-terminal" evidence="20">
    <location>
        <begin position="5"/>
        <end position="126"/>
    </location>
</feature>
<evidence type="ECO:0000256" key="12">
    <source>
        <dbReference type="ARBA" id="ARBA00022683"/>
    </source>
</evidence>
<sequence length="573" mass="64525">MKKITGLAGAGGSELAQAVVLNRQKVTPHKTTVQNSESEVERFRQIQREYAEELDELYQSALADTGEKTAEIFKAYRVIVCDELFFKRPIQTVMEERIGIDYAIEQEKQAVCSRFEVMEDPYMKERASDIRNVCDELIRRLNGLKNTEEQIQSIREPFILVAEDLSPEDTVRIDKTYLRGFITEKGGITSHTVILAKSLGIPAVVGAGKILSSVITGQRLYINGNEGYGISEPDEDFVLSFRREREQQQERKKQYEAVLTEPAVTLNGRRVAVCINSGDAESRRNFCDGFCDGIGLFRTEFLFMDQRACPNEELQFAVYKETAEKAHGKEVIIRTLDIGGDKKLGYMNIPQENNPFLGYRAIRICLDQPKIFLTQLRAILRASAFGNLKIMFPMIVTAEELRKSREMVEKAKAELRAEGIAFNEKIPLGIMIETPASVLISDKLAKEADFFSIGTNDLIQYTTATDRMNEKVQYLYDPCNLSVLRAIHQVIQNAHKAGIPVGMCGEAASDARLTPLLLAMGLDEFSVAPAQLGRIKYLIRRCDTDKLTDWVNDVLESDSIDEVKQRLASEALD</sequence>
<dbReference type="Pfam" id="PF05524">
    <property type="entry name" value="PEP-utilisers_N"/>
    <property type="match status" value="1"/>
</dbReference>
<feature type="domain" description="PEP-utilising enzyme C-terminal" evidence="19">
    <location>
        <begin position="253"/>
        <end position="543"/>
    </location>
</feature>
<evidence type="ECO:0000259" key="20">
    <source>
        <dbReference type="Pfam" id="PF05524"/>
    </source>
</evidence>
<dbReference type="EC" id="2.7.3.9" evidence="6 17"/>
<evidence type="ECO:0000256" key="4">
    <source>
        <dbReference type="ARBA" id="ARBA00004496"/>
    </source>
</evidence>
<keyword evidence="13 17" id="KW-0479">Metal-binding</keyword>
<dbReference type="InterPro" id="IPR015813">
    <property type="entry name" value="Pyrv/PenolPyrv_kinase-like_dom"/>
</dbReference>
<dbReference type="GO" id="GO:0008965">
    <property type="term" value="F:phosphoenolpyruvate-protein phosphotransferase activity"/>
    <property type="evidence" value="ECO:0007669"/>
    <property type="project" value="UniProtKB-EC"/>
</dbReference>
<evidence type="ECO:0000313" key="22">
    <source>
        <dbReference type="Proteomes" id="UP000719942"/>
    </source>
</evidence>
<evidence type="ECO:0000313" key="21">
    <source>
        <dbReference type="EMBL" id="MBW7572676.1"/>
    </source>
</evidence>
<keyword evidence="11 17" id="KW-0808">Transferase</keyword>
<evidence type="ECO:0000256" key="7">
    <source>
        <dbReference type="ARBA" id="ARBA00016544"/>
    </source>
</evidence>
<dbReference type="NCBIfam" id="TIGR01417">
    <property type="entry name" value="PTS_I_fam"/>
    <property type="match status" value="1"/>
</dbReference>
<dbReference type="Pfam" id="PF00391">
    <property type="entry name" value="PEP-utilizers"/>
    <property type="match status" value="1"/>
</dbReference>
<dbReference type="SUPFAM" id="SSF47831">
    <property type="entry name" value="Enzyme I of the PEP:sugar phosphotransferase system HPr-binding (sub)domain"/>
    <property type="match status" value="1"/>
</dbReference>
<dbReference type="Gene3D" id="3.20.20.60">
    <property type="entry name" value="Phosphoenolpyruvate-binding domains"/>
    <property type="match status" value="1"/>
</dbReference>
<evidence type="ECO:0000256" key="1">
    <source>
        <dbReference type="ARBA" id="ARBA00000683"/>
    </source>
</evidence>
<dbReference type="PRINTS" id="PR01736">
    <property type="entry name" value="PHPHTRNFRASE"/>
</dbReference>
<gene>
    <name evidence="21" type="primary">ptsP</name>
    <name evidence="21" type="ORF">J5W02_07595</name>
</gene>
<protein>
    <recommendedName>
        <fullName evidence="7 17">Phosphoenolpyruvate-protein phosphotransferase</fullName>
        <ecNumber evidence="6 17">2.7.3.9</ecNumber>
    </recommendedName>
    <alternativeName>
        <fullName evidence="16 17">Phosphotransferase system, enzyme I</fullName>
    </alternativeName>
</protein>
<evidence type="ECO:0000256" key="14">
    <source>
        <dbReference type="ARBA" id="ARBA00022777"/>
    </source>
</evidence>
<keyword evidence="15 17" id="KW-0460">Magnesium</keyword>
<proteinExistence type="inferred from homology"/>
<keyword evidence="10 17" id="KW-0762">Sugar transport</keyword>
<dbReference type="InterPro" id="IPR008279">
    <property type="entry name" value="PEP-util_enz_mobile_dom"/>
</dbReference>
<organism evidence="21 22">
    <name type="scientific">Caproiciproducens faecalis</name>
    <dbReference type="NCBI Taxonomy" id="2820301"/>
    <lineage>
        <taxon>Bacteria</taxon>
        <taxon>Bacillati</taxon>
        <taxon>Bacillota</taxon>
        <taxon>Clostridia</taxon>
        <taxon>Eubacteriales</taxon>
        <taxon>Acutalibacteraceae</taxon>
        <taxon>Caproiciproducens</taxon>
    </lineage>
</organism>
<keyword evidence="9 17" id="KW-0963">Cytoplasm</keyword>
<dbReference type="InterPro" id="IPR036618">
    <property type="entry name" value="PtsI_HPr-bd_sf"/>
</dbReference>
<evidence type="ECO:0000256" key="5">
    <source>
        <dbReference type="ARBA" id="ARBA00007837"/>
    </source>
</evidence>